<keyword evidence="2" id="KW-1185">Reference proteome</keyword>
<proteinExistence type="predicted"/>
<organism evidence="1 2">
    <name type="scientific">Camellia lanceoleosa</name>
    <dbReference type="NCBI Taxonomy" id="1840588"/>
    <lineage>
        <taxon>Eukaryota</taxon>
        <taxon>Viridiplantae</taxon>
        <taxon>Streptophyta</taxon>
        <taxon>Embryophyta</taxon>
        <taxon>Tracheophyta</taxon>
        <taxon>Spermatophyta</taxon>
        <taxon>Magnoliopsida</taxon>
        <taxon>eudicotyledons</taxon>
        <taxon>Gunneridae</taxon>
        <taxon>Pentapetalae</taxon>
        <taxon>asterids</taxon>
        <taxon>Ericales</taxon>
        <taxon>Theaceae</taxon>
        <taxon>Camellia</taxon>
    </lineage>
</organism>
<evidence type="ECO:0000313" key="2">
    <source>
        <dbReference type="Proteomes" id="UP001060215"/>
    </source>
</evidence>
<evidence type="ECO:0000313" key="1">
    <source>
        <dbReference type="EMBL" id="KAI8031757.1"/>
    </source>
</evidence>
<comment type="caution">
    <text evidence="1">The sequence shown here is derived from an EMBL/GenBank/DDBJ whole genome shotgun (WGS) entry which is preliminary data.</text>
</comment>
<reference evidence="1 2" key="1">
    <citation type="journal article" date="2022" name="Plant J.">
        <title>Chromosome-level genome of Camellia lanceoleosa provides a valuable resource for understanding genome evolution and self-incompatibility.</title>
        <authorList>
            <person name="Gong W."/>
            <person name="Xiao S."/>
            <person name="Wang L."/>
            <person name="Liao Z."/>
            <person name="Chang Y."/>
            <person name="Mo W."/>
            <person name="Hu G."/>
            <person name="Li W."/>
            <person name="Zhao G."/>
            <person name="Zhu H."/>
            <person name="Hu X."/>
            <person name="Ji K."/>
            <person name="Xiang X."/>
            <person name="Song Q."/>
            <person name="Yuan D."/>
            <person name="Jin S."/>
            <person name="Zhang L."/>
        </authorList>
    </citation>
    <scope>NUCLEOTIDE SEQUENCE [LARGE SCALE GENOMIC DNA]</scope>
    <source>
        <strain evidence="1">SQ_2022a</strain>
    </source>
</reference>
<dbReference type="EMBL" id="CM045758">
    <property type="protein sequence ID" value="KAI8031757.1"/>
    <property type="molecule type" value="Genomic_DNA"/>
</dbReference>
<dbReference type="Proteomes" id="UP001060215">
    <property type="component" value="Chromosome 1"/>
</dbReference>
<protein>
    <submittedName>
        <fullName evidence="1">ADP-ribosylation factor GTPase-activating protein AGD3</fullName>
    </submittedName>
</protein>
<accession>A0ACC0J0Q3</accession>
<gene>
    <name evidence="1" type="ORF">LOK49_LG01G03942</name>
</gene>
<sequence>MAEKIMYSCDSTSFASEGYGSYDNNKSFGCKWTSRLQVLGGASEVVVITAISALSFSPDTEEARKRFDKTSLLYDQVTALSNVEAKKRFEFLEVVSGTMDVHLRYFKQGYELLNQMEPYISQIDRESRRSSNGSNGSPNGDGIQAIGRSSHKMIEAVMQSAAKGKVK</sequence>
<name>A0ACC0J0Q3_9ERIC</name>